<dbReference type="Gene3D" id="3.40.50.12580">
    <property type="match status" value="1"/>
</dbReference>
<dbReference type="EMBL" id="FNCN01000009">
    <property type="protein sequence ID" value="SDG92936.1"/>
    <property type="molecule type" value="Genomic_DNA"/>
</dbReference>
<keyword evidence="2" id="KW-1185">Reference proteome</keyword>
<dbReference type="InterPro" id="IPR043148">
    <property type="entry name" value="TagF_C"/>
</dbReference>
<dbReference type="RefSeq" id="WP_245691015.1">
    <property type="nucleotide sequence ID" value="NZ_FNCN01000009.1"/>
</dbReference>
<dbReference type="PANTHER" id="PTHR37316">
    <property type="entry name" value="TEICHOIC ACID GLYCEROL-PHOSPHATE PRIMASE"/>
    <property type="match status" value="1"/>
</dbReference>
<reference evidence="1 2" key="1">
    <citation type="submission" date="2016-10" db="EMBL/GenBank/DDBJ databases">
        <authorList>
            <person name="de Groot N.N."/>
        </authorList>
    </citation>
    <scope>NUCLEOTIDE SEQUENCE [LARGE SCALE GENOMIC DNA]</scope>
    <source>
        <strain evidence="1 2">CPCC 201354</strain>
    </source>
</reference>
<protein>
    <submittedName>
        <fullName evidence="1">CDP-glycerol glycerophosphotransferase</fullName>
    </submittedName>
</protein>
<dbReference type="Proteomes" id="UP000198923">
    <property type="component" value="Unassembled WGS sequence"/>
</dbReference>
<dbReference type="STRING" id="504805.SAMN05421505_109151"/>
<dbReference type="SUPFAM" id="SSF53756">
    <property type="entry name" value="UDP-Glycosyltransferase/glycogen phosphorylase"/>
    <property type="match status" value="1"/>
</dbReference>
<keyword evidence="1" id="KW-0808">Transferase</keyword>
<gene>
    <name evidence="1" type="ORF">SAMN05421505_109151</name>
</gene>
<dbReference type="PANTHER" id="PTHR37316:SF3">
    <property type="entry name" value="TEICHOIC ACID GLYCEROL-PHOSPHATE TRANSFERASE"/>
    <property type="match status" value="1"/>
</dbReference>
<dbReference type="InterPro" id="IPR007554">
    <property type="entry name" value="Glycerophosphate_synth"/>
</dbReference>
<evidence type="ECO:0000313" key="1">
    <source>
        <dbReference type="EMBL" id="SDG92936.1"/>
    </source>
</evidence>
<dbReference type="GO" id="GO:0016020">
    <property type="term" value="C:membrane"/>
    <property type="evidence" value="ECO:0007669"/>
    <property type="project" value="InterPro"/>
</dbReference>
<proteinExistence type="predicted"/>
<evidence type="ECO:0000313" key="2">
    <source>
        <dbReference type="Proteomes" id="UP000198923"/>
    </source>
</evidence>
<name>A0A1G7Y9E1_9ACTN</name>
<organism evidence="1 2">
    <name type="scientific">Sinosporangium album</name>
    <dbReference type="NCBI Taxonomy" id="504805"/>
    <lineage>
        <taxon>Bacteria</taxon>
        <taxon>Bacillati</taxon>
        <taxon>Actinomycetota</taxon>
        <taxon>Actinomycetes</taxon>
        <taxon>Streptosporangiales</taxon>
        <taxon>Streptosporangiaceae</taxon>
        <taxon>Sinosporangium</taxon>
    </lineage>
</organism>
<dbReference type="Pfam" id="PF04464">
    <property type="entry name" value="Glyphos_transf"/>
    <property type="match status" value="1"/>
</dbReference>
<sequence>MATGVTATQSDGDLVADRLRAVQDLCDRGEPLDEIMKIIRSGGLTPRERRDFDAQVLAGPLGTRFDTAVKRGPARRGEFLGHLKPYLATVDPKVKVGLPVERRIAYYLVEQRDESVLTEGDDLLRLVTAAAEPQKRVRTGLRWYADLPFQDQLPKSLYRLRAADLVPITQIDDISWVDGRLRITGHAYLAGLSVRGRRFNRATVVLRGPRWLPPVRLRTRRTHCPEATHGAREPGCNYDWSGFVAELHPGSLRWRAGVRALARGARRLLRRRPAVPETTTWRAEIVIWSRAARAVGLLKGPVPGRTERPTGLAVGDRRFVRPVWTSDRAVQVVLQPTRAELRSVRLDDDRLALTVFLPGRPTTRGHARLGGHRMSADFTPVDGGTDVVVDLAVSSLLQEKDGRRLWIEPKGDPAAPVMLGSAAEARLLSGDREITVLADRRDRVVVSAHRARPVITSVAWTDGAVLTLSGSYPDPERGRRVLTLRNRTGLLYEVPLERDGDRFTARFSPAAMERFGDAVPLASGNWTLTVRHPVGEVVPVRVAHDLLPSLDEGPRMVAGREYRLVSTRFDVPMISVGEDRPADEMGAAGLYALRRTVYPAERSAPLREATVYVVNDGRHYADNARAIYEERLRRGDDREHIWVVKDGAFTPPGSAELGLGGGIAPTVVRAGGRGHYAALARSRFVVANGLLPQWFRARDDQTVVQLWNGTPVKHIGNDLPHMSRDPKPPVWYRQAADVRGWDLLVTQSTWASSVMRQAFGYQGEVLECGFPRNDLLSLPDRESLAADVRRRLGVPEGRKIVLYAPTWRDYDRKNGTVKLDVRLARRVLGADHHLLVRAHPMQAVPMVPVVPGPGSVGARAGSARPFGPSHRDDFITDVTTYPDIAELMLVADVLVTDYSSTMFDFVATGRPVVILAYDLERYANKRGLYLDIDGQAPGPVVSTAAQAVEAIRDITTISARFANRYAAFRTTYAPRDDGKATDRFIEHVFEPA</sequence>
<dbReference type="GO" id="GO:0047355">
    <property type="term" value="F:CDP-glycerol glycerophosphotransferase activity"/>
    <property type="evidence" value="ECO:0007669"/>
    <property type="project" value="InterPro"/>
</dbReference>
<accession>A0A1G7Y9E1</accession>
<dbReference type="AlphaFoldDB" id="A0A1G7Y9E1"/>
<dbReference type="InterPro" id="IPR051612">
    <property type="entry name" value="Teichoic_Acid_Biosynth"/>
</dbReference>